<gene>
    <name evidence="1" type="ordered locus">Thein_2180</name>
</gene>
<proteinExistence type="predicted"/>
<dbReference type="HOGENOM" id="CLU_118479_2_0_0"/>
<sequence>MDLKIRLNTAYKALETLSELLDKKVELTSEFYVIFRDASIQRFEYTFEVVWKVLKQFLWEIEKLECYSPKSCFRTAGQVGLLSPEETELAFKNGRCQECHLAHLQGGSGQADLP</sequence>
<dbReference type="RefSeq" id="WP_013908764.1">
    <property type="nucleotide sequence ID" value="NC_015681.1"/>
</dbReference>
<protein>
    <submittedName>
        <fullName evidence="1">Nucleotidyltransferase substrate binding protein HI0074</fullName>
    </submittedName>
</protein>
<accession>F8ADS0</accession>
<dbReference type="PaxDb" id="667014-Thein_2180"/>
<dbReference type="InParanoid" id="F8ADS0"/>
<dbReference type="Pfam" id="PF08780">
    <property type="entry name" value="NTase_sub_bind"/>
    <property type="match status" value="1"/>
</dbReference>
<dbReference type="STRING" id="667014.Thein_2180"/>
<keyword evidence="2" id="KW-1185">Reference proteome</keyword>
<dbReference type="AlphaFoldDB" id="F8ADS0"/>
<reference evidence="2" key="1">
    <citation type="submission" date="2011-04" db="EMBL/GenBank/DDBJ databases">
        <title>The complete genome of Thermodesulfatator indicus DSM 15286.</title>
        <authorList>
            <person name="Lucas S."/>
            <person name="Copeland A."/>
            <person name="Lapidus A."/>
            <person name="Bruce D."/>
            <person name="Goodwin L."/>
            <person name="Pitluck S."/>
            <person name="Peters L."/>
            <person name="Kyrpides N."/>
            <person name="Mavromatis K."/>
            <person name="Pagani I."/>
            <person name="Ivanova N."/>
            <person name="Saunders L."/>
            <person name="Detter J.C."/>
            <person name="Tapia R."/>
            <person name="Han C."/>
            <person name="Land M."/>
            <person name="Hauser L."/>
            <person name="Markowitz V."/>
            <person name="Cheng J.-F."/>
            <person name="Hugenholtz P."/>
            <person name="Woyke T."/>
            <person name="Wu D."/>
            <person name="Spring S."/>
            <person name="Schroeder M."/>
            <person name="Brambilla E."/>
            <person name="Klenk H.-P."/>
            <person name="Eisen J.A."/>
        </authorList>
    </citation>
    <scope>NUCLEOTIDE SEQUENCE [LARGE SCALE GENOMIC DNA]</scope>
    <source>
        <strain evidence="2">DSM 15286 / JCM 11887 / CIR29812</strain>
    </source>
</reference>
<evidence type="ECO:0000313" key="1">
    <source>
        <dbReference type="EMBL" id="AEH46028.1"/>
    </source>
</evidence>
<name>F8ADS0_THEID</name>
<dbReference type="Proteomes" id="UP000006793">
    <property type="component" value="Chromosome"/>
</dbReference>
<dbReference type="Gene3D" id="1.20.120.330">
    <property type="entry name" value="Nucleotidyltransferases domain 2"/>
    <property type="match status" value="1"/>
</dbReference>
<dbReference type="eggNOG" id="COG2445">
    <property type="taxonomic scope" value="Bacteria"/>
</dbReference>
<dbReference type="InterPro" id="IPR010235">
    <property type="entry name" value="HepT"/>
</dbReference>
<dbReference type="KEGG" id="tid:Thein_2180"/>
<reference evidence="1 2" key="2">
    <citation type="journal article" date="2012" name="Stand. Genomic Sci.">
        <title>Complete genome sequence of the thermophilic sulfate-reducing ocean bacterium Thermodesulfatator indicus type strain (CIR29812(T)).</title>
        <authorList>
            <person name="Anderson I."/>
            <person name="Saunders E."/>
            <person name="Lapidus A."/>
            <person name="Nolan M."/>
            <person name="Lucas S."/>
            <person name="Tice H."/>
            <person name="Del Rio T.G."/>
            <person name="Cheng J.F."/>
            <person name="Han C."/>
            <person name="Tapia R."/>
            <person name="Goodwin L.A."/>
            <person name="Pitluck S."/>
            <person name="Liolios K."/>
            <person name="Mavromatis K."/>
            <person name="Pagani I."/>
            <person name="Ivanova N."/>
            <person name="Mikhailova N."/>
            <person name="Pati A."/>
            <person name="Chen A."/>
            <person name="Palaniappan K."/>
            <person name="Land M."/>
            <person name="Hauser L."/>
            <person name="Jeffries C.D."/>
            <person name="Chang Y.J."/>
            <person name="Brambilla E.M."/>
            <person name="Rohde M."/>
            <person name="Spring S."/>
            <person name="Goker M."/>
            <person name="Detter J.C."/>
            <person name="Woyke T."/>
            <person name="Bristow J."/>
            <person name="Eisen J.A."/>
            <person name="Markowitz V."/>
            <person name="Hugenholtz P."/>
            <person name="Kyrpides N.C."/>
            <person name="Klenk H.P."/>
        </authorList>
    </citation>
    <scope>NUCLEOTIDE SEQUENCE [LARGE SCALE GENOMIC DNA]</scope>
    <source>
        <strain evidence="2">DSM 15286 / JCM 11887 / CIR29812</strain>
    </source>
</reference>
<dbReference type="SUPFAM" id="SSF81593">
    <property type="entry name" value="Nucleotidyltransferase substrate binding subunit/domain"/>
    <property type="match status" value="1"/>
</dbReference>
<evidence type="ECO:0000313" key="2">
    <source>
        <dbReference type="Proteomes" id="UP000006793"/>
    </source>
</evidence>
<organism evidence="1 2">
    <name type="scientific">Thermodesulfatator indicus (strain DSM 15286 / JCM 11887 / CIR29812)</name>
    <dbReference type="NCBI Taxonomy" id="667014"/>
    <lineage>
        <taxon>Bacteria</taxon>
        <taxon>Pseudomonadati</taxon>
        <taxon>Thermodesulfobacteriota</taxon>
        <taxon>Thermodesulfobacteria</taxon>
        <taxon>Thermodesulfobacteriales</taxon>
        <taxon>Thermodesulfatatoraceae</taxon>
        <taxon>Thermodesulfatator</taxon>
    </lineage>
</organism>
<dbReference type="EMBL" id="CP002683">
    <property type="protein sequence ID" value="AEH46028.1"/>
    <property type="molecule type" value="Genomic_DNA"/>
</dbReference>